<comment type="caution">
    <text evidence="1">The sequence shown here is derived from an EMBL/GenBank/DDBJ whole genome shotgun (WGS) entry which is preliminary data.</text>
</comment>
<sequence length="96" mass="11277">MNYALPSNDFTISIGELSIRIDLNQKAITIGRGKFFDWNVDTEQLYIEPGLDFFVLPNLNQVGLRMDQRFARFVDIDDKDLREALYFATDQIRWAR</sequence>
<organism evidence="1 2">
    <name type="scientific">Solemya velum gill symbiont</name>
    <dbReference type="NCBI Taxonomy" id="2340"/>
    <lineage>
        <taxon>Bacteria</taxon>
        <taxon>Pseudomonadati</taxon>
        <taxon>Pseudomonadota</taxon>
        <taxon>Gammaproteobacteria</taxon>
        <taxon>sulfur-oxidizing symbionts</taxon>
    </lineage>
</organism>
<reference evidence="1 2" key="1">
    <citation type="submission" date="2016-11" db="EMBL/GenBank/DDBJ databases">
        <title>Mixed transmission modes and dynamic genome evolution in an obligate animal-bacterial symbiosis.</title>
        <authorList>
            <person name="Russell S.L."/>
            <person name="Corbett-Detig R.B."/>
            <person name="Cavanaugh C.M."/>
        </authorList>
    </citation>
    <scope>NUCLEOTIDE SEQUENCE [LARGE SCALE GENOMIC DNA]</scope>
    <source>
        <strain evidence="1">MA-KB16</strain>
    </source>
</reference>
<evidence type="ECO:0000313" key="1">
    <source>
        <dbReference type="EMBL" id="OOY33817.1"/>
    </source>
</evidence>
<proteinExistence type="predicted"/>
<gene>
    <name evidence="1" type="ORF">BOV88_13280</name>
</gene>
<protein>
    <submittedName>
        <fullName evidence="1">Uncharacterized protein</fullName>
    </submittedName>
</protein>
<dbReference type="EMBL" id="MPNX01000038">
    <property type="protein sequence ID" value="OOY33817.1"/>
    <property type="molecule type" value="Genomic_DNA"/>
</dbReference>
<name>A0A1T2D6C8_SOVGS</name>
<dbReference type="RefSeq" id="WP_078454172.1">
    <property type="nucleotide sequence ID" value="NZ_MPNX01000038.1"/>
</dbReference>
<accession>A0A1T2D6C8</accession>
<dbReference type="AlphaFoldDB" id="A0A1T2D6C8"/>
<dbReference type="Proteomes" id="UP000190962">
    <property type="component" value="Unassembled WGS sequence"/>
</dbReference>
<evidence type="ECO:0000313" key="2">
    <source>
        <dbReference type="Proteomes" id="UP000190962"/>
    </source>
</evidence>